<sequence>MQEIKAFNEQRAELYWWLSSLFARELTTEELEKYQSPEIRAFLTGLGENPTLSVPISSMVDALNRLQVREDAQLELSADFCDLFLKTDKHGALPYASLYIGESGLLNDKPAQVMSELLAQHNIAVTENLNEPADHLAIELDFLGNLIIRSNELESETHMNEAMEMQADFIEQQLLTWVPQFVAKCQQYDEFGFYAAVATVLQALVKLDLDYLKGDQA</sequence>
<comment type="similarity">
    <text evidence="3">Belongs to the TorD/DmsD family. TorD subfamily.</text>
</comment>
<dbReference type="PANTHER" id="PTHR34227">
    <property type="entry name" value="CHAPERONE PROTEIN YCDY"/>
    <property type="match status" value="1"/>
</dbReference>
<organism evidence="4 5">
    <name type="scientific">Vibrio thalassae</name>
    <dbReference type="NCBI Taxonomy" id="1243014"/>
    <lineage>
        <taxon>Bacteria</taxon>
        <taxon>Pseudomonadati</taxon>
        <taxon>Pseudomonadota</taxon>
        <taxon>Gammaproteobacteria</taxon>
        <taxon>Vibrionales</taxon>
        <taxon>Vibrionaceae</taxon>
        <taxon>Vibrio</taxon>
    </lineage>
</organism>
<evidence type="ECO:0000313" key="4">
    <source>
        <dbReference type="EMBL" id="SNX49317.1"/>
    </source>
</evidence>
<dbReference type="InterPro" id="IPR050289">
    <property type="entry name" value="TorD/DmsD_chaperones"/>
</dbReference>
<dbReference type="Gene3D" id="1.20.1280.20">
    <property type="entry name" value="HscB, C-terminal domain"/>
    <property type="match status" value="1"/>
</dbReference>
<name>A0A240EKT3_9VIBR</name>
<dbReference type="InterPro" id="IPR036411">
    <property type="entry name" value="TorD-like_sf"/>
</dbReference>
<dbReference type="Pfam" id="PF02613">
    <property type="entry name" value="Nitrate_red_del"/>
    <property type="match status" value="1"/>
</dbReference>
<dbReference type="PANTHER" id="PTHR34227:SF11">
    <property type="entry name" value="CHAPERONE PROTEIN TORD"/>
    <property type="match status" value="1"/>
</dbReference>
<dbReference type="EMBL" id="OANU01000053">
    <property type="protein sequence ID" value="SNX49317.1"/>
    <property type="molecule type" value="Genomic_DNA"/>
</dbReference>
<keyword evidence="2 3" id="KW-0143">Chaperone</keyword>
<dbReference type="GO" id="GO:0006457">
    <property type="term" value="P:protein folding"/>
    <property type="evidence" value="ECO:0007669"/>
    <property type="project" value="UniProtKB-UniRule"/>
</dbReference>
<comment type="subcellular location">
    <subcellularLocation>
        <location evidence="3">Cytoplasm</location>
    </subcellularLocation>
</comment>
<evidence type="ECO:0000256" key="1">
    <source>
        <dbReference type="ARBA" id="ARBA00022490"/>
    </source>
</evidence>
<accession>A0A240EKT3</accession>
<reference evidence="5" key="1">
    <citation type="submission" date="2016-06" db="EMBL/GenBank/DDBJ databases">
        <authorList>
            <person name="Rodrigo-Torres L."/>
            <person name="Arahal R.D."/>
            <person name="Lucena T."/>
        </authorList>
    </citation>
    <scope>NUCLEOTIDE SEQUENCE [LARGE SCALE GENOMIC DNA]</scope>
    <source>
        <strain evidence="5">CECT8203</strain>
    </source>
</reference>
<dbReference type="AlphaFoldDB" id="A0A240EKT3"/>
<dbReference type="RefSeq" id="WP_096994386.1">
    <property type="nucleotide sequence ID" value="NZ_JBHSII010000001.1"/>
</dbReference>
<evidence type="ECO:0000313" key="5">
    <source>
        <dbReference type="Proteomes" id="UP000219336"/>
    </source>
</evidence>
<dbReference type="HAMAP" id="MF_01150">
    <property type="entry name" value="TorD"/>
    <property type="match status" value="1"/>
</dbReference>
<dbReference type="InterPro" id="IPR036386">
    <property type="entry name" value="HscB_C_sf"/>
</dbReference>
<dbReference type="InterPro" id="IPR020945">
    <property type="entry name" value="DMSO/NO3_reduct_chaperone"/>
</dbReference>
<evidence type="ECO:0000256" key="3">
    <source>
        <dbReference type="HAMAP-Rule" id="MF_01150"/>
    </source>
</evidence>
<protein>
    <recommendedName>
        <fullName evidence="3">Chaperone protein TorD</fullName>
    </recommendedName>
</protein>
<gene>
    <name evidence="3 4" type="primary">torD</name>
    <name evidence="4" type="ORF">VTH8203_02964</name>
</gene>
<proteinExistence type="inferred from homology"/>
<comment type="function">
    <text evidence="3">Involved in the biogenesis of TorA. Acts on TorA before the insertion of the molybdenum cofactor and, as a result, probably favors a conformation of the apoenzyme that is competent for acquiring the cofactor.</text>
</comment>
<dbReference type="NCBIfam" id="NF003442">
    <property type="entry name" value="PRK04976.1"/>
    <property type="match status" value="1"/>
</dbReference>
<evidence type="ECO:0000256" key="2">
    <source>
        <dbReference type="ARBA" id="ARBA00023186"/>
    </source>
</evidence>
<dbReference type="GO" id="GO:0051259">
    <property type="term" value="P:protein complex oligomerization"/>
    <property type="evidence" value="ECO:0007669"/>
    <property type="project" value="InterPro"/>
</dbReference>
<dbReference type="OrthoDB" id="7849731at2"/>
<dbReference type="Gene3D" id="1.20.120.1820">
    <property type="match status" value="1"/>
</dbReference>
<dbReference type="Proteomes" id="UP000219336">
    <property type="component" value="Unassembled WGS sequence"/>
</dbReference>
<dbReference type="InterPro" id="IPR023069">
    <property type="entry name" value="Chaperone_TorD"/>
</dbReference>
<dbReference type="SUPFAM" id="SSF89155">
    <property type="entry name" value="TorD-like"/>
    <property type="match status" value="1"/>
</dbReference>
<keyword evidence="1 3" id="KW-0963">Cytoplasm</keyword>
<dbReference type="GO" id="GO:0005737">
    <property type="term" value="C:cytoplasm"/>
    <property type="evidence" value="ECO:0007669"/>
    <property type="project" value="UniProtKB-SubCell"/>
</dbReference>
<keyword evidence="5" id="KW-1185">Reference proteome</keyword>